<evidence type="ECO:0000313" key="2">
    <source>
        <dbReference type="EMBL" id="MSR92634.1"/>
    </source>
</evidence>
<proteinExistence type="predicted"/>
<dbReference type="Gene3D" id="1.10.101.10">
    <property type="entry name" value="PGBD-like superfamily/PGBD"/>
    <property type="match status" value="1"/>
</dbReference>
<reference evidence="2 3" key="1">
    <citation type="submission" date="2019-08" db="EMBL/GenBank/DDBJ databases">
        <title>In-depth cultivation of the pig gut microbiome towards novel bacterial diversity and tailored functional studies.</title>
        <authorList>
            <person name="Wylensek D."/>
            <person name="Hitch T.C.A."/>
            <person name="Clavel T."/>
        </authorList>
    </citation>
    <scope>NUCLEOTIDE SEQUENCE [LARGE SCALE GENOMIC DNA]</scope>
    <source>
        <strain evidence="2 3">WCA-383-APC-5B</strain>
    </source>
</reference>
<dbReference type="AlphaFoldDB" id="A0A7X2N0S8"/>
<dbReference type="InterPro" id="IPR002477">
    <property type="entry name" value="Peptidoglycan-bd-like"/>
</dbReference>
<dbReference type="InterPro" id="IPR036366">
    <property type="entry name" value="PGBDSf"/>
</dbReference>
<comment type="caution">
    <text evidence="2">The sequence shown here is derived from an EMBL/GenBank/DDBJ whole genome shotgun (WGS) entry which is preliminary data.</text>
</comment>
<dbReference type="RefSeq" id="WP_407928918.1">
    <property type="nucleotide sequence ID" value="NZ_VULX01000041.1"/>
</dbReference>
<gene>
    <name evidence="2" type="ORF">FYJ33_14995</name>
</gene>
<keyword evidence="3" id="KW-1185">Reference proteome</keyword>
<dbReference type="Pfam" id="PF01471">
    <property type="entry name" value="PG_binding_1"/>
    <property type="match status" value="1"/>
</dbReference>
<accession>A0A7X2N0S8</accession>
<protein>
    <submittedName>
        <fullName evidence="2">Peptidoglycan-binding protein</fullName>
    </submittedName>
</protein>
<dbReference type="SUPFAM" id="SSF47090">
    <property type="entry name" value="PGBD-like"/>
    <property type="match status" value="1"/>
</dbReference>
<evidence type="ECO:0000259" key="1">
    <source>
        <dbReference type="Pfam" id="PF01471"/>
    </source>
</evidence>
<name>A0A7X2N0S8_9CLOT</name>
<organism evidence="2 3">
    <name type="scientific">Inconstantimicrobium porci</name>
    <dbReference type="NCBI Taxonomy" id="2652291"/>
    <lineage>
        <taxon>Bacteria</taxon>
        <taxon>Bacillati</taxon>
        <taxon>Bacillota</taxon>
        <taxon>Clostridia</taxon>
        <taxon>Eubacteriales</taxon>
        <taxon>Clostridiaceae</taxon>
        <taxon>Inconstantimicrobium</taxon>
    </lineage>
</organism>
<sequence length="89" mass="10191">MPYTKAYTESRFDPVKIANDYLNGDSKKIKQLQYILQALGYSFDKIDGICGPKTTKYIGELQKELGLNVDYKFGPHTIEKALALIKENW</sequence>
<feature type="domain" description="Peptidoglycan binding-like" evidence="1">
    <location>
        <begin position="27"/>
        <end position="79"/>
    </location>
</feature>
<evidence type="ECO:0000313" key="3">
    <source>
        <dbReference type="Proteomes" id="UP000460287"/>
    </source>
</evidence>
<dbReference type="InterPro" id="IPR036365">
    <property type="entry name" value="PGBD-like_sf"/>
</dbReference>
<dbReference type="EMBL" id="VULX01000041">
    <property type="protein sequence ID" value="MSR92634.1"/>
    <property type="molecule type" value="Genomic_DNA"/>
</dbReference>
<dbReference type="Proteomes" id="UP000460287">
    <property type="component" value="Unassembled WGS sequence"/>
</dbReference>